<feature type="domain" description="PDZ" evidence="6">
    <location>
        <begin position="509"/>
        <end position="576"/>
    </location>
</feature>
<dbReference type="GO" id="GO:0030010">
    <property type="term" value="P:establishment of cell polarity"/>
    <property type="evidence" value="ECO:0007669"/>
    <property type="project" value="TreeGrafter"/>
</dbReference>
<dbReference type="GO" id="GO:0000226">
    <property type="term" value="P:microtubule cytoskeleton organization"/>
    <property type="evidence" value="ECO:0007669"/>
    <property type="project" value="TreeGrafter"/>
</dbReference>
<feature type="compositionally biased region" description="Polar residues" evidence="5">
    <location>
        <begin position="1071"/>
        <end position="1086"/>
    </location>
</feature>
<dbReference type="CDD" id="cd00136">
    <property type="entry name" value="PDZ_canonical"/>
    <property type="match status" value="1"/>
</dbReference>
<dbReference type="GO" id="GO:0045197">
    <property type="term" value="P:establishment or maintenance of epithelial cell apical/basal polarity"/>
    <property type="evidence" value="ECO:0007669"/>
    <property type="project" value="TreeGrafter"/>
</dbReference>
<proteinExistence type="inferred from homology"/>
<dbReference type="AlphaFoldDB" id="A0AA39M544"/>
<dbReference type="InterPro" id="IPR036034">
    <property type="entry name" value="PDZ_sf"/>
</dbReference>
<dbReference type="GO" id="GO:0051301">
    <property type="term" value="P:cell division"/>
    <property type="evidence" value="ECO:0007669"/>
    <property type="project" value="UniProtKB-KW"/>
</dbReference>
<name>A0AA39M544_9BILA</name>
<evidence type="ECO:0000256" key="5">
    <source>
        <dbReference type="SAM" id="MobiDB-lite"/>
    </source>
</evidence>
<gene>
    <name evidence="7" type="ORF">QR680_015073</name>
</gene>
<evidence type="ECO:0000259" key="6">
    <source>
        <dbReference type="PROSITE" id="PS50106"/>
    </source>
</evidence>
<dbReference type="PANTHER" id="PTHR16484:SF17">
    <property type="entry name" value="BAZOOKA, ISOFORM B"/>
    <property type="match status" value="1"/>
</dbReference>
<dbReference type="Proteomes" id="UP001175271">
    <property type="component" value="Unassembled WGS sequence"/>
</dbReference>
<evidence type="ECO:0000256" key="2">
    <source>
        <dbReference type="ARBA" id="ARBA00022618"/>
    </source>
</evidence>
<dbReference type="GO" id="GO:0005912">
    <property type="term" value="C:adherens junction"/>
    <property type="evidence" value="ECO:0007669"/>
    <property type="project" value="TreeGrafter"/>
</dbReference>
<feature type="region of interest" description="Disordered" evidence="5">
    <location>
        <begin position="471"/>
        <end position="502"/>
    </location>
</feature>
<dbReference type="InterPro" id="IPR021922">
    <property type="entry name" value="Par3/HAL_N"/>
</dbReference>
<dbReference type="PROSITE" id="PS50106">
    <property type="entry name" value="PDZ"/>
    <property type="match status" value="3"/>
</dbReference>
<feature type="compositionally biased region" description="Polar residues" evidence="5">
    <location>
        <begin position="1000"/>
        <end position="1009"/>
    </location>
</feature>
<feature type="region of interest" description="Disordered" evidence="5">
    <location>
        <begin position="986"/>
        <end position="1139"/>
    </location>
</feature>
<evidence type="ECO:0000313" key="8">
    <source>
        <dbReference type="Proteomes" id="UP001175271"/>
    </source>
</evidence>
<keyword evidence="3" id="KW-0677">Repeat</keyword>
<accession>A0AA39M544</accession>
<evidence type="ECO:0000256" key="1">
    <source>
        <dbReference type="ARBA" id="ARBA00005358"/>
    </source>
</evidence>
<dbReference type="GO" id="GO:0035091">
    <property type="term" value="F:phosphatidylinositol binding"/>
    <property type="evidence" value="ECO:0007669"/>
    <property type="project" value="TreeGrafter"/>
</dbReference>
<feature type="region of interest" description="Disordered" evidence="5">
    <location>
        <begin position="1218"/>
        <end position="1259"/>
    </location>
</feature>
<dbReference type="Pfam" id="PF12053">
    <property type="entry name" value="Par3_HAL_N_term"/>
    <property type="match status" value="1"/>
</dbReference>
<dbReference type="GO" id="GO:0051660">
    <property type="term" value="P:establishment of centrosome localization"/>
    <property type="evidence" value="ECO:0007669"/>
    <property type="project" value="TreeGrafter"/>
</dbReference>
<dbReference type="PANTHER" id="PTHR16484">
    <property type="entry name" value="PARTITIONING DEFECTIVE 3 RELATED"/>
    <property type="match status" value="1"/>
</dbReference>
<feature type="region of interest" description="Disordered" evidence="5">
    <location>
        <begin position="110"/>
        <end position="193"/>
    </location>
</feature>
<keyword evidence="2" id="KW-0132">Cell division</keyword>
<dbReference type="SMART" id="SM00228">
    <property type="entry name" value="PDZ"/>
    <property type="match status" value="3"/>
</dbReference>
<evidence type="ECO:0000256" key="4">
    <source>
        <dbReference type="ARBA" id="ARBA00023306"/>
    </source>
</evidence>
<reference evidence="7" key="1">
    <citation type="submission" date="2023-06" db="EMBL/GenBank/DDBJ databases">
        <title>Genomic analysis of the entomopathogenic nematode Steinernema hermaphroditum.</title>
        <authorList>
            <person name="Schwarz E.M."/>
            <person name="Heppert J.K."/>
            <person name="Baniya A."/>
            <person name="Schwartz H.T."/>
            <person name="Tan C.-H."/>
            <person name="Antoshechkin I."/>
            <person name="Sternberg P.W."/>
            <person name="Goodrich-Blair H."/>
            <person name="Dillman A.R."/>
        </authorList>
    </citation>
    <scope>NUCLEOTIDE SEQUENCE</scope>
    <source>
        <strain evidence="7">PS9179</strain>
        <tissue evidence="7">Whole animal</tissue>
    </source>
</reference>
<dbReference type="GO" id="GO:0043296">
    <property type="term" value="C:apical junction complex"/>
    <property type="evidence" value="ECO:0007669"/>
    <property type="project" value="TreeGrafter"/>
</dbReference>
<feature type="compositionally biased region" description="Pro residues" evidence="5">
    <location>
        <begin position="1109"/>
        <end position="1133"/>
    </location>
</feature>
<dbReference type="GO" id="GO:0016324">
    <property type="term" value="C:apical plasma membrane"/>
    <property type="evidence" value="ECO:0007669"/>
    <property type="project" value="TreeGrafter"/>
</dbReference>
<evidence type="ECO:0000256" key="3">
    <source>
        <dbReference type="ARBA" id="ARBA00022737"/>
    </source>
</evidence>
<dbReference type="GO" id="GO:0007155">
    <property type="term" value="P:cell adhesion"/>
    <property type="evidence" value="ECO:0007669"/>
    <property type="project" value="TreeGrafter"/>
</dbReference>
<protein>
    <recommendedName>
        <fullName evidence="6">PDZ domain-containing protein</fullName>
    </recommendedName>
</protein>
<feature type="domain" description="PDZ" evidence="6">
    <location>
        <begin position="257"/>
        <end position="346"/>
    </location>
</feature>
<keyword evidence="4" id="KW-0131">Cell cycle</keyword>
<dbReference type="GO" id="GO:0005938">
    <property type="term" value="C:cell cortex"/>
    <property type="evidence" value="ECO:0007669"/>
    <property type="project" value="TreeGrafter"/>
</dbReference>
<comment type="similarity">
    <text evidence="1">Belongs to the PAR3 family.</text>
</comment>
<dbReference type="GO" id="GO:0008104">
    <property type="term" value="P:intracellular protein localization"/>
    <property type="evidence" value="ECO:0007669"/>
    <property type="project" value="TreeGrafter"/>
</dbReference>
<dbReference type="EMBL" id="JAUCMV010000002">
    <property type="protein sequence ID" value="KAK0421128.1"/>
    <property type="molecule type" value="Genomic_DNA"/>
</dbReference>
<sequence length="1259" mass="137514">MAIYSPKVTVHFGPVRVVVSTTPSMRVGDLASIAHLRYCKAVRKHPSTVRIRRLVAFKGSVVLDPFDYVEDVYDHGFGDQALRYPSLKNVFVNVDNFQILAIFDEPTPHQLTPTSSSSASSPSSSAHVVEVTSLTAPPPGGLRVESPLKKTSIPNMSSSSSSSSSQRRYVRNQNGRKSTDSGIPTRSVTLSPEIEKKELKSDTESMIKRSDARKSRISEALFDKLEEMAISTPSPSIKPKSNLSGLIQSTANPSHTVVVLNKYGTSKEIGIEISGVPHPNYTDRLEAVEVLRIDPEGRVAEDGRIKAGDRLVEINERPVYQMSLARARAYLHELAGHTAPTVTVDRSIESFDTLDKPAAEMKPIVSALQQANTKQIGNTSIVSIVKGATGLGFTVRNRETSGADGHLERLFYVGSLVKDGPAHGVLRPADRILEVDGKEIANKTQSDVVAMLKAVPKGEAITLLISRIGSSVDESTPSGSTTPALPHKPPPTPSTLAEASSKPEGQLLELEIPFNDTGSAGLGISLKARAMFNDDGSRRDCGIYVKHVITGGAAFRDGRLQVHDQIIGIEDVDLLKFERNADANQAIAKCLKNLDPNVKSVRLRVRRWPPNKKAVTPNGSTVGVIDTTVGSAATVSTPLQSPQKDPLFASRQNSAFDDAASEVSSVVGDRDHFARDNVTRRSVSEKRHLGAANDPSHLQIFQKIKHQRQASAPPGPLQTSASFTGGLSAAASGGNDPLSNNRRYSRSFNSSASRQRQSSLGPLKATPEMEIDKPVVESADIPDEEPKGSMRRRSASAESVSVKRSQESAVVHEIVGNGHAQFVKHREPSKEPPGTMARKMAKEKQQRRKSIGSTIFSKKWFSLGSKSRDASPEKQMPAARHLEEYKRIQTASPSAKRYTVNIDHHRIPSSEYYRNQKKLECATSPGRRVVANSVFYSERSSREELARHLRHTSQIFPHHPQGMGSADTPLASRTITVRHQRPTSIFTMEPPTIPARSPASPHQSSSALVDSSFPEVRLRPLRTSTPLLESPRRWPPPAPTTTTPSTPGSRIADASPGLRLVTNATDPVPRPTTTHSSPLRQDNASPATEHRRSRPLDEHSTIQYRRPLLPDPLRPPPPPLLHTPTEAPPPLPSASPATSSATALPFISAVSNANPRMSLRARKQRAAIRVFDVDKNEKPPILLRARSDARPISPSDIDVVADLDKPHVPLRREAFRFSNRRESESRSRSTHERLASRSHRRPTSEVLVFNENESPPAYC</sequence>
<feature type="compositionally biased region" description="Basic and acidic residues" evidence="5">
    <location>
        <begin position="1088"/>
        <end position="1100"/>
    </location>
</feature>
<organism evidence="7 8">
    <name type="scientific">Steinernema hermaphroditum</name>
    <dbReference type="NCBI Taxonomy" id="289476"/>
    <lineage>
        <taxon>Eukaryota</taxon>
        <taxon>Metazoa</taxon>
        <taxon>Ecdysozoa</taxon>
        <taxon>Nematoda</taxon>
        <taxon>Chromadorea</taxon>
        <taxon>Rhabditida</taxon>
        <taxon>Tylenchina</taxon>
        <taxon>Panagrolaimomorpha</taxon>
        <taxon>Strongyloidoidea</taxon>
        <taxon>Steinernematidae</taxon>
        <taxon>Steinernema</taxon>
    </lineage>
</organism>
<feature type="compositionally biased region" description="Low complexity" evidence="5">
    <location>
        <begin position="1040"/>
        <end position="1050"/>
    </location>
</feature>
<dbReference type="Gene3D" id="2.30.42.10">
    <property type="match status" value="3"/>
</dbReference>
<feature type="compositionally biased region" description="Low complexity" evidence="5">
    <location>
        <begin position="112"/>
        <end position="126"/>
    </location>
</feature>
<feature type="region of interest" description="Disordered" evidence="5">
    <location>
        <begin position="705"/>
        <end position="805"/>
    </location>
</feature>
<keyword evidence="8" id="KW-1185">Reference proteome</keyword>
<dbReference type="Gene3D" id="3.10.20.90">
    <property type="entry name" value="Phosphatidylinositol 3-kinase Catalytic Subunit, Chain A, domain 1"/>
    <property type="match status" value="1"/>
</dbReference>
<dbReference type="InterPro" id="IPR052213">
    <property type="entry name" value="PAR3"/>
</dbReference>
<feature type="compositionally biased region" description="Polar residues" evidence="5">
    <location>
        <begin position="171"/>
        <end position="190"/>
    </location>
</feature>
<dbReference type="SUPFAM" id="SSF50156">
    <property type="entry name" value="PDZ domain-like"/>
    <property type="match status" value="3"/>
</dbReference>
<feature type="compositionally biased region" description="Basic and acidic residues" evidence="5">
    <location>
        <begin position="1218"/>
        <end position="1235"/>
    </location>
</feature>
<feature type="domain" description="PDZ" evidence="6">
    <location>
        <begin position="381"/>
        <end position="467"/>
    </location>
</feature>
<evidence type="ECO:0000313" key="7">
    <source>
        <dbReference type="EMBL" id="KAK0421128.1"/>
    </source>
</evidence>
<feature type="compositionally biased region" description="Low complexity" evidence="5">
    <location>
        <begin position="739"/>
        <end position="759"/>
    </location>
</feature>
<dbReference type="Pfam" id="PF00595">
    <property type="entry name" value="PDZ"/>
    <property type="match status" value="3"/>
</dbReference>
<comment type="caution">
    <text evidence="7">The sequence shown here is derived from an EMBL/GenBank/DDBJ whole genome shotgun (WGS) entry which is preliminary data.</text>
</comment>
<dbReference type="InterPro" id="IPR001478">
    <property type="entry name" value="PDZ"/>
</dbReference>